<protein>
    <recommendedName>
        <fullName evidence="4">Holliday junction resolvase</fullName>
    </recommendedName>
</protein>
<dbReference type="EMBL" id="LR796920">
    <property type="protein sequence ID" value="CAB4174625.1"/>
    <property type="molecule type" value="Genomic_DNA"/>
</dbReference>
<sequence>MPSQSRKHRGYRSQKVVAMYLAKHGFPFAESTGAGRSGTDITGTIGIDWEVKARKDFSPSTTIKQLKDRHNGKDLPVAVLRLNGQGEANVGEWVTLLRLEDFVNLLHDAGYGDTKDE</sequence>
<evidence type="ECO:0000313" key="2">
    <source>
        <dbReference type="EMBL" id="CAB4179804.1"/>
    </source>
</evidence>
<proteinExistence type="predicted"/>
<dbReference type="EMBL" id="LR797127">
    <property type="protein sequence ID" value="CAB4188395.1"/>
    <property type="molecule type" value="Genomic_DNA"/>
</dbReference>
<organism evidence="1">
    <name type="scientific">uncultured Caudovirales phage</name>
    <dbReference type="NCBI Taxonomy" id="2100421"/>
    <lineage>
        <taxon>Viruses</taxon>
        <taxon>Duplodnaviria</taxon>
        <taxon>Heunggongvirae</taxon>
        <taxon>Uroviricota</taxon>
        <taxon>Caudoviricetes</taxon>
        <taxon>Peduoviridae</taxon>
        <taxon>Maltschvirus</taxon>
        <taxon>Maltschvirus maltsch</taxon>
    </lineage>
</organism>
<dbReference type="EMBL" id="LR796984">
    <property type="protein sequence ID" value="CAB4179804.1"/>
    <property type="molecule type" value="Genomic_DNA"/>
</dbReference>
<evidence type="ECO:0008006" key="4">
    <source>
        <dbReference type="Google" id="ProtNLM"/>
    </source>
</evidence>
<gene>
    <name evidence="2" type="ORF">UFOVP1035_58</name>
    <name evidence="3" type="ORF">UFOVP1181_17</name>
    <name evidence="1" type="ORF">UFOVP965_62</name>
</gene>
<reference evidence="1" key="1">
    <citation type="submission" date="2020-05" db="EMBL/GenBank/DDBJ databases">
        <authorList>
            <person name="Chiriac C."/>
            <person name="Salcher M."/>
            <person name="Ghai R."/>
            <person name="Kavagutti S V."/>
        </authorList>
    </citation>
    <scope>NUCLEOTIDE SEQUENCE</scope>
</reference>
<evidence type="ECO:0000313" key="1">
    <source>
        <dbReference type="EMBL" id="CAB4174625.1"/>
    </source>
</evidence>
<name>A0A6J5PZK0_9CAUD</name>
<accession>A0A6J5PZK0</accession>
<evidence type="ECO:0000313" key="3">
    <source>
        <dbReference type="EMBL" id="CAB4188395.1"/>
    </source>
</evidence>